<comment type="caution">
    <text evidence="1">The sequence shown here is derived from an EMBL/GenBank/DDBJ whole genome shotgun (WGS) entry which is preliminary data.</text>
</comment>
<evidence type="ECO:0000313" key="2">
    <source>
        <dbReference type="Proteomes" id="UP000828048"/>
    </source>
</evidence>
<keyword evidence="2" id="KW-1185">Reference proteome</keyword>
<dbReference type="EMBL" id="CM037160">
    <property type="protein sequence ID" value="KAH7840612.1"/>
    <property type="molecule type" value="Genomic_DNA"/>
</dbReference>
<name>A0ACB7XIL7_9ERIC</name>
<accession>A0ACB7XIL7</accession>
<proteinExistence type="predicted"/>
<evidence type="ECO:0000313" key="1">
    <source>
        <dbReference type="EMBL" id="KAH7840612.1"/>
    </source>
</evidence>
<gene>
    <name evidence="1" type="ORF">Vadar_019193</name>
</gene>
<sequence>MNRHQERKSNEVGNSKRQGRCQLGGPVVGDRARKIGKLTGSYGGRKLAREIQWTEKECRDDFRTSLGRGEGREMKVFGYGDEREGERLRGGGRDSIRQLPHDKIRRIRFSGCHMLVVPGLVVWGGKGVPRWAFILASYAAKTEDYRQNGYVIPRGWRIYVYTREINYDPFLYPEPQVFNPWRWLDMVLKFYPGKELGISQLLLLVWKGNQACPGKELGIVTIAIFVHYFVTRYRWEEVGEEKLLKFPRVEAPNGLHVRVSKY</sequence>
<dbReference type="Proteomes" id="UP000828048">
    <property type="component" value="Chromosome 10"/>
</dbReference>
<reference evidence="1 2" key="1">
    <citation type="journal article" date="2021" name="Hortic Res">
        <title>High-quality reference genome and annotation aids understanding of berry development for evergreen blueberry (Vaccinium darrowii).</title>
        <authorList>
            <person name="Yu J."/>
            <person name="Hulse-Kemp A.M."/>
            <person name="Babiker E."/>
            <person name="Staton M."/>
        </authorList>
    </citation>
    <scope>NUCLEOTIDE SEQUENCE [LARGE SCALE GENOMIC DNA]</scope>
    <source>
        <strain evidence="2">cv. NJ 8807/NJ 8810</strain>
        <tissue evidence="1">Young leaf</tissue>
    </source>
</reference>
<organism evidence="1 2">
    <name type="scientific">Vaccinium darrowii</name>
    <dbReference type="NCBI Taxonomy" id="229202"/>
    <lineage>
        <taxon>Eukaryota</taxon>
        <taxon>Viridiplantae</taxon>
        <taxon>Streptophyta</taxon>
        <taxon>Embryophyta</taxon>
        <taxon>Tracheophyta</taxon>
        <taxon>Spermatophyta</taxon>
        <taxon>Magnoliopsida</taxon>
        <taxon>eudicotyledons</taxon>
        <taxon>Gunneridae</taxon>
        <taxon>Pentapetalae</taxon>
        <taxon>asterids</taxon>
        <taxon>Ericales</taxon>
        <taxon>Ericaceae</taxon>
        <taxon>Vaccinioideae</taxon>
        <taxon>Vaccinieae</taxon>
        <taxon>Vaccinium</taxon>
    </lineage>
</organism>
<protein>
    <submittedName>
        <fullName evidence="1">Uncharacterized protein</fullName>
    </submittedName>
</protein>